<dbReference type="SUPFAM" id="SSF47203">
    <property type="entry name" value="Acyl-CoA dehydrogenase C-terminal domain-like"/>
    <property type="match status" value="1"/>
</dbReference>
<dbReference type="InterPro" id="IPR009075">
    <property type="entry name" value="AcylCo_DH/oxidase_C"/>
</dbReference>
<evidence type="ECO:0000256" key="1">
    <source>
        <dbReference type="ARBA" id="ARBA00001974"/>
    </source>
</evidence>
<dbReference type="Proteomes" id="UP000318509">
    <property type="component" value="Unassembled WGS sequence"/>
</dbReference>
<keyword evidence="3 6" id="KW-0285">Flavoprotein</keyword>
<evidence type="ECO:0000256" key="3">
    <source>
        <dbReference type="ARBA" id="ARBA00022630"/>
    </source>
</evidence>
<dbReference type="InterPro" id="IPR006089">
    <property type="entry name" value="Acyl-CoA_DH_CS"/>
</dbReference>
<evidence type="ECO:0000256" key="2">
    <source>
        <dbReference type="ARBA" id="ARBA00009347"/>
    </source>
</evidence>
<evidence type="ECO:0000256" key="5">
    <source>
        <dbReference type="ARBA" id="ARBA00023002"/>
    </source>
</evidence>
<dbReference type="SUPFAM" id="SSF56645">
    <property type="entry name" value="Acyl-CoA dehydrogenase NM domain-like"/>
    <property type="match status" value="1"/>
</dbReference>
<keyword evidence="4 6" id="KW-0274">FAD</keyword>
<dbReference type="FunFam" id="1.20.140.10:FF:000004">
    <property type="entry name" value="Acyl-CoA dehydrogenase FadE25"/>
    <property type="match status" value="1"/>
</dbReference>
<evidence type="ECO:0000313" key="11">
    <source>
        <dbReference type="Proteomes" id="UP000318509"/>
    </source>
</evidence>
<accession>A0A537K516</accession>
<dbReference type="Pfam" id="PF02771">
    <property type="entry name" value="Acyl-CoA_dh_N"/>
    <property type="match status" value="1"/>
</dbReference>
<protein>
    <submittedName>
        <fullName evidence="10">Acyl-CoA dehydrogenase</fullName>
    </submittedName>
</protein>
<evidence type="ECO:0000256" key="4">
    <source>
        <dbReference type="ARBA" id="ARBA00022827"/>
    </source>
</evidence>
<feature type="domain" description="Acyl-CoA dehydrogenase/oxidase N-terminal" evidence="9">
    <location>
        <begin position="26"/>
        <end position="138"/>
    </location>
</feature>
<dbReference type="AlphaFoldDB" id="A0A537K516"/>
<dbReference type="PANTHER" id="PTHR43884">
    <property type="entry name" value="ACYL-COA DEHYDROGENASE"/>
    <property type="match status" value="1"/>
</dbReference>
<evidence type="ECO:0000259" key="9">
    <source>
        <dbReference type="Pfam" id="PF02771"/>
    </source>
</evidence>
<evidence type="ECO:0000256" key="6">
    <source>
        <dbReference type="RuleBase" id="RU362125"/>
    </source>
</evidence>
<dbReference type="FunFam" id="1.10.540.10:FF:000002">
    <property type="entry name" value="Acyl-CoA dehydrogenase FadE19"/>
    <property type="match status" value="1"/>
</dbReference>
<feature type="domain" description="Acyl-CoA dehydrogenase/oxidase C-terminal" evidence="7">
    <location>
        <begin position="249"/>
        <end position="397"/>
    </location>
</feature>
<sequence>MEEHERLLLWRESAARRPLSVRFEYTEEQRLIRETIREFAARELRPHARRWDAEGRFPASLVPKLAGLGLLGMVIPQEYGGSGLDPVAFALAIEAVAWADGGVALTVASHNSLCSGHIVLAGSERQKRTYLPRLVSGEALGAWALTEPGSGSDAKALVTRAERRGDRWVLNGTKVFVTQGSLAGVYVILARTDPEGGHRSISAFIVERGTPGLRVGKHEDKLGVRSSDTAEIVLEDCAVPEEQMLGAPGEGYRNALHVLERARIGIGAMALGLGRAALEASLGYARERRAFGQPIAEFQAIQWMLADMATELDAAELLVMEAAYRASLGQPYQKESAMAKLYASEAAARAASKAVQIHGGYGFIKDYPVERIYRDVKLCEIGEGTSEVQRMLIAKEALA</sequence>
<dbReference type="PROSITE" id="PS00073">
    <property type="entry name" value="ACYL_COA_DH_2"/>
    <property type="match status" value="1"/>
</dbReference>
<dbReference type="GO" id="GO:0003995">
    <property type="term" value="F:acyl-CoA dehydrogenase activity"/>
    <property type="evidence" value="ECO:0007669"/>
    <property type="project" value="InterPro"/>
</dbReference>
<dbReference type="PIRSF" id="PIRSF016578">
    <property type="entry name" value="HsaA"/>
    <property type="match status" value="1"/>
</dbReference>
<reference evidence="10 11" key="1">
    <citation type="journal article" date="2019" name="Nat. Microbiol.">
        <title>Mediterranean grassland soil C-N compound turnover is dependent on rainfall and depth, and is mediated by genomically divergent microorganisms.</title>
        <authorList>
            <person name="Diamond S."/>
            <person name="Andeer P.F."/>
            <person name="Li Z."/>
            <person name="Crits-Christoph A."/>
            <person name="Burstein D."/>
            <person name="Anantharaman K."/>
            <person name="Lane K.R."/>
            <person name="Thomas B.C."/>
            <person name="Pan C."/>
            <person name="Northen T.R."/>
            <person name="Banfield J.F."/>
        </authorList>
    </citation>
    <scope>NUCLEOTIDE SEQUENCE [LARGE SCALE GENOMIC DNA]</scope>
    <source>
        <strain evidence="10">NP_3</strain>
    </source>
</reference>
<dbReference type="Pfam" id="PF00441">
    <property type="entry name" value="Acyl-CoA_dh_1"/>
    <property type="match status" value="1"/>
</dbReference>
<feature type="domain" description="Acyl-CoA oxidase/dehydrogenase middle" evidence="8">
    <location>
        <begin position="142"/>
        <end position="237"/>
    </location>
</feature>
<evidence type="ECO:0000259" key="8">
    <source>
        <dbReference type="Pfam" id="PF02770"/>
    </source>
</evidence>
<dbReference type="InterPro" id="IPR046373">
    <property type="entry name" value="Acyl-CoA_Oxase/DH_mid-dom_sf"/>
</dbReference>
<comment type="cofactor">
    <cofactor evidence="1 6">
        <name>FAD</name>
        <dbReference type="ChEBI" id="CHEBI:57692"/>
    </cofactor>
</comment>
<comment type="similarity">
    <text evidence="2 6">Belongs to the acyl-CoA dehydrogenase family.</text>
</comment>
<name>A0A537K516_9BACT</name>
<dbReference type="Pfam" id="PF02770">
    <property type="entry name" value="Acyl-CoA_dh_M"/>
    <property type="match status" value="1"/>
</dbReference>
<dbReference type="InterPro" id="IPR037069">
    <property type="entry name" value="AcylCoA_DH/ox_N_sf"/>
</dbReference>
<dbReference type="InterPro" id="IPR013786">
    <property type="entry name" value="AcylCoA_DH/ox_N"/>
</dbReference>
<dbReference type="EMBL" id="VBAK01000106">
    <property type="protein sequence ID" value="TMI90865.1"/>
    <property type="molecule type" value="Genomic_DNA"/>
</dbReference>
<dbReference type="Gene3D" id="1.10.540.10">
    <property type="entry name" value="Acyl-CoA dehydrogenase/oxidase, N-terminal domain"/>
    <property type="match status" value="1"/>
</dbReference>
<evidence type="ECO:0000313" key="10">
    <source>
        <dbReference type="EMBL" id="TMI90865.1"/>
    </source>
</evidence>
<dbReference type="PROSITE" id="PS00072">
    <property type="entry name" value="ACYL_COA_DH_1"/>
    <property type="match status" value="1"/>
</dbReference>
<proteinExistence type="inferred from homology"/>
<dbReference type="InterPro" id="IPR006091">
    <property type="entry name" value="Acyl-CoA_Oxase/DH_mid-dom"/>
</dbReference>
<dbReference type="PANTHER" id="PTHR43884:SF12">
    <property type="entry name" value="ISOVALERYL-COA DEHYDROGENASE, MITOCHONDRIAL-RELATED"/>
    <property type="match status" value="1"/>
</dbReference>
<dbReference type="Gene3D" id="1.20.140.10">
    <property type="entry name" value="Butyryl-CoA Dehydrogenase, subunit A, domain 3"/>
    <property type="match status" value="1"/>
</dbReference>
<comment type="caution">
    <text evidence="10">The sequence shown here is derived from an EMBL/GenBank/DDBJ whole genome shotgun (WGS) entry which is preliminary data.</text>
</comment>
<keyword evidence="5 6" id="KW-0560">Oxidoreductase</keyword>
<organism evidence="10 11">
    <name type="scientific">Candidatus Segetimicrobium genomatis</name>
    <dbReference type="NCBI Taxonomy" id="2569760"/>
    <lineage>
        <taxon>Bacteria</taxon>
        <taxon>Bacillati</taxon>
        <taxon>Candidatus Sysuimicrobiota</taxon>
        <taxon>Candidatus Sysuimicrobiia</taxon>
        <taxon>Candidatus Sysuimicrobiales</taxon>
        <taxon>Candidatus Segetimicrobiaceae</taxon>
        <taxon>Candidatus Segetimicrobium</taxon>
    </lineage>
</organism>
<dbReference type="Gene3D" id="2.40.110.10">
    <property type="entry name" value="Butyryl-CoA Dehydrogenase, subunit A, domain 2"/>
    <property type="match status" value="1"/>
</dbReference>
<dbReference type="GO" id="GO:0050660">
    <property type="term" value="F:flavin adenine dinucleotide binding"/>
    <property type="evidence" value="ECO:0007669"/>
    <property type="project" value="InterPro"/>
</dbReference>
<dbReference type="InterPro" id="IPR036250">
    <property type="entry name" value="AcylCo_DH-like_C"/>
</dbReference>
<dbReference type="InterPro" id="IPR009100">
    <property type="entry name" value="AcylCoA_DH/oxidase_NM_dom_sf"/>
</dbReference>
<gene>
    <name evidence="10" type="ORF">E6H00_05390</name>
</gene>
<dbReference type="FunFam" id="2.40.110.10:FF:000001">
    <property type="entry name" value="Acyl-CoA dehydrogenase, mitochondrial"/>
    <property type="match status" value="1"/>
</dbReference>
<evidence type="ECO:0000259" key="7">
    <source>
        <dbReference type="Pfam" id="PF00441"/>
    </source>
</evidence>